<feature type="region of interest" description="Disordered" evidence="1">
    <location>
        <begin position="68"/>
        <end position="87"/>
    </location>
</feature>
<keyword evidence="2" id="KW-0378">Hydrolase</keyword>
<dbReference type="AlphaFoldDB" id="A0ABD1AWZ7"/>
<proteinExistence type="predicted"/>
<name>A0ABD1AWZ7_CARAN</name>
<sequence>MAKKLKSPAELVRELVDYGFPLSDETHTFAEEVYTRVPRKTAGVNLYQKHEAEAALLLKAVRRNDLLQNQGSQIKDEKGSGRNLSNKKMTTTMMRQIVFS</sequence>
<evidence type="ECO:0000313" key="2">
    <source>
        <dbReference type="EMBL" id="KAL1211099.1"/>
    </source>
</evidence>
<dbReference type="GO" id="GO:0004386">
    <property type="term" value="F:helicase activity"/>
    <property type="evidence" value="ECO:0007669"/>
    <property type="project" value="UniProtKB-KW"/>
</dbReference>
<dbReference type="EMBL" id="JBANAX010000383">
    <property type="protein sequence ID" value="KAL1211099.1"/>
    <property type="molecule type" value="Genomic_DNA"/>
</dbReference>
<keyword evidence="2" id="KW-0347">Helicase</keyword>
<evidence type="ECO:0000256" key="1">
    <source>
        <dbReference type="SAM" id="MobiDB-lite"/>
    </source>
</evidence>
<keyword evidence="2" id="KW-0067">ATP-binding</keyword>
<comment type="caution">
    <text evidence="2">The sequence shown here is derived from an EMBL/GenBank/DDBJ whole genome shotgun (WGS) entry which is preliminary data.</text>
</comment>
<keyword evidence="3" id="KW-1185">Reference proteome</keyword>
<gene>
    <name evidence="2" type="ORF">V5N11_008558</name>
</gene>
<keyword evidence="2" id="KW-0547">Nucleotide-binding</keyword>
<protein>
    <submittedName>
        <fullName evidence="2">Pre-mRNA-splicing factor ATP-dependent RNA helicase DEAH1</fullName>
    </submittedName>
</protein>
<reference evidence="2 3" key="1">
    <citation type="submission" date="2024-04" db="EMBL/GenBank/DDBJ databases">
        <title>Genome assembly C_amara_ONT_v2.</title>
        <authorList>
            <person name="Yant L."/>
            <person name="Moore C."/>
            <person name="Slenker M."/>
        </authorList>
    </citation>
    <scope>NUCLEOTIDE SEQUENCE [LARGE SCALE GENOMIC DNA]</scope>
    <source>
        <tissue evidence="2">Leaf</tissue>
    </source>
</reference>
<organism evidence="2 3">
    <name type="scientific">Cardamine amara subsp. amara</name>
    <dbReference type="NCBI Taxonomy" id="228776"/>
    <lineage>
        <taxon>Eukaryota</taxon>
        <taxon>Viridiplantae</taxon>
        <taxon>Streptophyta</taxon>
        <taxon>Embryophyta</taxon>
        <taxon>Tracheophyta</taxon>
        <taxon>Spermatophyta</taxon>
        <taxon>Magnoliopsida</taxon>
        <taxon>eudicotyledons</taxon>
        <taxon>Gunneridae</taxon>
        <taxon>Pentapetalae</taxon>
        <taxon>rosids</taxon>
        <taxon>malvids</taxon>
        <taxon>Brassicales</taxon>
        <taxon>Brassicaceae</taxon>
        <taxon>Cardamineae</taxon>
        <taxon>Cardamine</taxon>
    </lineage>
</organism>
<dbReference type="Proteomes" id="UP001558713">
    <property type="component" value="Unassembled WGS sequence"/>
</dbReference>
<evidence type="ECO:0000313" key="3">
    <source>
        <dbReference type="Proteomes" id="UP001558713"/>
    </source>
</evidence>
<accession>A0ABD1AWZ7</accession>